<reference evidence="6 7" key="1">
    <citation type="journal article" date="2019" name="Genome Biol. Evol.">
        <title>Insights into the evolution of the New World diploid cottons (Gossypium, subgenus Houzingenia) based on genome sequencing.</title>
        <authorList>
            <person name="Grover C.E."/>
            <person name="Arick M.A. 2nd"/>
            <person name="Thrash A."/>
            <person name="Conover J.L."/>
            <person name="Sanders W.S."/>
            <person name="Peterson D.G."/>
            <person name="Frelichowski J.E."/>
            <person name="Scheffler J.A."/>
            <person name="Scheffler B.E."/>
            <person name="Wendel J.F."/>
        </authorList>
    </citation>
    <scope>NUCLEOTIDE SEQUENCE [LARGE SCALE GENOMIC DNA]</scope>
    <source>
        <strain evidence="6">4</strain>
        <tissue evidence="6">Leaf</tissue>
    </source>
</reference>
<dbReference type="PANTHER" id="PTHR23012">
    <property type="entry name" value="RING/FYVE/PHD ZINC FINGER DOMAIN-CONTAINING"/>
    <property type="match status" value="1"/>
</dbReference>
<keyword evidence="4" id="KW-0812">Transmembrane</keyword>
<proteinExistence type="predicted"/>
<dbReference type="AlphaFoldDB" id="A0A7J9ALF2"/>
<dbReference type="Proteomes" id="UP000593574">
    <property type="component" value="Unassembled WGS sequence"/>
</dbReference>
<evidence type="ECO:0000256" key="1">
    <source>
        <dbReference type="ARBA" id="ARBA00022723"/>
    </source>
</evidence>
<sequence length="194" mass="21727">FAHRKCIQRWCNKKGDITCEICKQVFSPNYSLPPTRSNPDVLEIDIRQTWSPHIDLRDSHLLVLTTSQSQLLQSEYEDYVAANSSSLACLRLVALILLIILLLRQLLMLTRDFGMIQEASTFINSAEVVVSLDNEGCGLPGILLHFLYSFLLLAKTELEFRSAVSGFASPICWLSSANICGGPHMVLTKPKEET</sequence>
<evidence type="ECO:0000256" key="2">
    <source>
        <dbReference type="ARBA" id="ARBA00022771"/>
    </source>
</evidence>
<keyword evidence="4" id="KW-1133">Transmembrane helix</keyword>
<dbReference type="InterPro" id="IPR011016">
    <property type="entry name" value="Znf_RING-CH"/>
</dbReference>
<feature type="domain" description="RING-CH-type" evidence="5">
    <location>
        <begin position="1"/>
        <end position="29"/>
    </location>
</feature>
<dbReference type="PANTHER" id="PTHR23012:SF176">
    <property type="entry name" value="OS01G0894600 PROTEIN"/>
    <property type="match status" value="1"/>
</dbReference>
<dbReference type="GO" id="GO:0004842">
    <property type="term" value="F:ubiquitin-protein transferase activity"/>
    <property type="evidence" value="ECO:0007669"/>
    <property type="project" value="TreeGrafter"/>
</dbReference>
<feature type="transmembrane region" description="Helical" evidence="4">
    <location>
        <begin position="79"/>
        <end position="103"/>
    </location>
</feature>
<feature type="non-terminal residue" evidence="6">
    <location>
        <position position="194"/>
    </location>
</feature>
<name>A0A7J9ALF2_9ROSI</name>
<keyword evidence="1" id="KW-0479">Metal-binding</keyword>
<dbReference type="EMBL" id="JABEZV010000011">
    <property type="protein sequence ID" value="MBA0724897.1"/>
    <property type="molecule type" value="Genomic_DNA"/>
</dbReference>
<evidence type="ECO:0000256" key="3">
    <source>
        <dbReference type="ARBA" id="ARBA00022833"/>
    </source>
</evidence>
<evidence type="ECO:0000313" key="6">
    <source>
        <dbReference type="EMBL" id="MBA0724897.1"/>
    </source>
</evidence>
<accession>A0A7J9ALF2</accession>
<keyword evidence="2" id="KW-0863">Zinc-finger</keyword>
<feature type="non-terminal residue" evidence="6">
    <location>
        <position position="1"/>
    </location>
</feature>
<keyword evidence="7" id="KW-1185">Reference proteome</keyword>
<evidence type="ECO:0000259" key="5">
    <source>
        <dbReference type="PROSITE" id="PS51292"/>
    </source>
</evidence>
<organism evidence="6 7">
    <name type="scientific">Gossypium laxum</name>
    <dbReference type="NCBI Taxonomy" id="34288"/>
    <lineage>
        <taxon>Eukaryota</taxon>
        <taxon>Viridiplantae</taxon>
        <taxon>Streptophyta</taxon>
        <taxon>Embryophyta</taxon>
        <taxon>Tracheophyta</taxon>
        <taxon>Spermatophyta</taxon>
        <taxon>Magnoliopsida</taxon>
        <taxon>eudicotyledons</taxon>
        <taxon>Gunneridae</taxon>
        <taxon>Pentapetalae</taxon>
        <taxon>rosids</taxon>
        <taxon>malvids</taxon>
        <taxon>Malvales</taxon>
        <taxon>Malvaceae</taxon>
        <taxon>Malvoideae</taxon>
        <taxon>Gossypium</taxon>
    </lineage>
</organism>
<dbReference type="GO" id="GO:0016567">
    <property type="term" value="P:protein ubiquitination"/>
    <property type="evidence" value="ECO:0007669"/>
    <property type="project" value="TreeGrafter"/>
</dbReference>
<gene>
    <name evidence="6" type="ORF">Golax_021547</name>
</gene>
<evidence type="ECO:0000313" key="7">
    <source>
        <dbReference type="Proteomes" id="UP000593574"/>
    </source>
</evidence>
<comment type="caution">
    <text evidence="6">The sequence shown here is derived from an EMBL/GenBank/DDBJ whole genome shotgun (WGS) entry which is preliminary data.</text>
</comment>
<dbReference type="Gene3D" id="3.30.40.10">
    <property type="entry name" value="Zinc/RING finger domain, C3HC4 (zinc finger)"/>
    <property type="match status" value="1"/>
</dbReference>
<dbReference type="GO" id="GO:0008270">
    <property type="term" value="F:zinc ion binding"/>
    <property type="evidence" value="ECO:0007669"/>
    <property type="project" value="UniProtKB-KW"/>
</dbReference>
<protein>
    <recommendedName>
        <fullName evidence="5">RING-CH-type domain-containing protein</fullName>
    </recommendedName>
</protein>
<dbReference type="InterPro" id="IPR013083">
    <property type="entry name" value="Znf_RING/FYVE/PHD"/>
</dbReference>
<dbReference type="Pfam" id="PF12428">
    <property type="entry name" value="DUF3675"/>
    <property type="match status" value="1"/>
</dbReference>
<dbReference type="SUPFAM" id="SSF57850">
    <property type="entry name" value="RING/U-box"/>
    <property type="match status" value="1"/>
</dbReference>
<evidence type="ECO:0000256" key="4">
    <source>
        <dbReference type="SAM" id="Phobius"/>
    </source>
</evidence>
<keyword evidence="4" id="KW-0472">Membrane</keyword>
<dbReference type="InterPro" id="IPR022143">
    <property type="entry name" value="DUF3675"/>
</dbReference>
<dbReference type="GO" id="GO:0016020">
    <property type="term" value="C:membrane"/>
    <property type="evidence" value="ECO:0007669"/>
    <property type="project" value="TreeGrafter"/>
</dbReference>
<keyword evidence="3" id="KW-0862">Zinc</keyword>
<dbReference type="InterPro" id="IPR033275">
    <property type="entry name" value="MARCH-like"/>
</dbReference>
<dbReference type="PROSITE" id="PS51292">
    <property type="entry name" value="ZF_RING_CH"/>
    <property type="match status" value="1"/>
</dbReference>